<comment type="caution">
    <text evidence="1">The sequence shown here is derived from an EMBL/GenBank/DDBJ whole genome shotgun (WGS) entry which is preliminary data.</text>
</comment>
<gene>
    <name evidence="1" type="ORF">DXN04_25575</name>
</gene>
<sequence>MIPKMSKINRNQLMYLIPDEEIVKYNDPIYSKYLGWAELEKADEEQLVLIGKFDNEGGPTSNMPYRDKYWQADAPIALAWYPFFGCHIYRYGQDGGLYFVYNEFGGHAPERRCRLIQRHLISTEIPG</sequence>
<keyword evidence="2" id="KW-1185">Reference proteome</keyword>
<protein>
    <submittedName>
        <fullName evidence="1">Uncharacterized protein</fullName>
    </submittedName>
</protein>
<organism evidence="1 2">
    <name type="scientific">Chitinophaga silvisoli</name>
    <dbReference type="NCBI Taxonomy" id="2291814"/>
    <lineage>
        <taxon>Bacteria</taxon>
        <taxon>Pseudomonadati</taxon>
        <taxon>Bacteroidota</taxon>
        <taxon>Chitinophagia</taxon>
        <taxon>Chitinophagales</taxon>
        <taxon>Chitinophagaceae</taxon>
        <taxon>Chitinophaga</taxon>
    </lineage>
</organism>
<name>A0A3E1NW55_9BACT</name>
<evidence type="ECO:0000313" key="1">
    <source>
        <dbReference type="EMBL" id="RFM32157.1"/>
    </source>
</evidence>
<dbReference type="AlphaFoldDB" id="A0A3E1NW55"/>
<dbReference type="Proteomes" id="UP000261174">
    <property type="component" value="Unassembled WGS sequence"/>
</dbReference>
<reference evidence="1 2" key="1">
    <citation type="submission" date="2018-08" db="EMBL/GenBank/DDBJ databases">
        <title>Chitinophaga sp. K20C18050901, a novel bacterium isolated from forest soil.</title>
        <authorList>
            <person name="Wang C."/>
        </authorList>
    </citation>
    <scope>NUCLEOTIDE SEQUENCE [LARGE SCALE GENOMIC DNA]</scope>
    <source>
        <strain evidence="1 2">K20C18050901</strain>
    </source>
</reference>
<dbReference type="EMBL" id="QTJV01000010">
    <property type="protein sequence ID" value="RFM32157.1"/>
    <property type="molecule type" value="Genomic_DNA"/>
</dbReference>
<evidence type="ECO:0000313" key="2">
    <source>
        <dbReference type="Proteomes" id="UP000261174"/>
    </source>
</evidence>
<proteinExistence type="predicted"/>
<accession>A0A3E1NW55</accession>